<dbReference type="CDD" id="cd17932">
    <property type="entry name" value="DEXQc_UvrD"/>
    <property type="match status" value="1"/>
</dbReference>
<dbReference type="GO" id="GO:0009314">
    <property type="term" value="P:response to radiation"/>
    <property type="evidence" value="ECO:0007669"/>
    <property type="project" value="UniProtKB-ARBA"/>
</dbReference>
<evidence type="ECO:0000256" key="4">
    <source>
        <dbReference type="ARBA" id="ARBA00022806"/>
    </source>
</evidence>
<dbReference type="GO" id="GO:0043138">
    <property type="term" value="F:3'-5' DNA helicase activity"/>
    <property type="evidence" value="ECO:0007669"/>
    <property type="project" value="UniProtKB-EC"/>
</dbReference>
<dbReference type="GO" id="GO:0003677">
    <property type="term" value="F:DNA binding"/>
    <property type="evidence" value="ECO:0007669"/>
    <property type="project" value="UniProtKB-KW"/>
</dbReference>
<dbReference type="Pfam" id="PF21196">
    <property type="entry name" value="PcrA_UvrD_tudor"/>
    <property type="match status" value="1"/>
</dbReference>
<reference evidence="15" key="1">
    <citation type="journal article" date="2021" name="PeerJ">
        <title>Extensive microbial diversity within the chicken gut microbiome revealed by metagenomics and culture.</title>
        <authorList>
            <person name="Gilroy R."/>
            <person name="Ravi A."/>
            <person name="Getino M."/>
            <person name="Pursley I."/>
            <person name="Horton D.L."/>
            <person name="Alikhan N.F."/>
            <person name="Baker D."/>
            <person name="Gharbi K."/>
            <person name="Hall N."/>
            <person name="Watson M."/>
            <person name="Adriaenssens E.M."/>
            <person name="Foster-Nyarko E."/>
            <person name="Jarju S."/>
            <person name="Secka A."/>
            <person name="Antonio M."/>
            <person name="Oren A."/>
            <person name="Chaudhuri R.R."/>
            <person name="La Ragione R."/>
            <person name="Hildebrand F."/>
            <person name="Pallen M.J."/>
        </authorList>
    </citation>
    <scope>NUCLEOTIDE SEQUENCE</scope>
    <source>
        <strain evidence="15">8470</strain>
    </source>
</reference>
<dbReference type="GO" id="GO:0005829">
    <property type="term" value="C:cytosol"/>
    <property type="evidence" value="ECO:0007669"/>
    <property type="project" value="TreeGrafter"/>
</dbReference>
<name>A0A948TR56_9BACT</name>
<dbReference type="InterPro" id="IPR027417">
    <property type="entry name" value="P-loop_NTPase"/>
</dbReference>
<dbReference type="EMBL" id="JAHLFJ010000113">
    <property type="protein sequence ID" value="MBU3857320.1"/>
    <property type="molecule type" value="Genomic_DNA"/>
</dbReference>
<feature type="domain" description="UvrD-like helicase C-terminal" evidence="14">
    <location>
        <begin position="294"/>
        <end position="576"/>
    </location>
</feature>
<evidence type="ECO:0000259" key="14">
    <source>
        <dbReference type="PROSITE" id="PS51217"/>
    </source>
</evidence>
<dbReference type="CDD" id="cd18807">
    <property type="entry name" value="SF1_C_UvrD"/>
    <property type="match status" value="1"/>
</dbReference>
<evidence type="ECO:0000256" key="8">
    <source>
        <dbReference type="ARBA" id="ARBA00034617"/>
    </source>
</evidence>
<comment type="catalytic activity">
    <reaction evidence="8">
        <text>Couples ATP hydrolysis with the unwinding of duplex DNA by translocating in the 3'-5' direction.</text>
        <dbReference type="EC" id="5.6.2.4"/>
    </reaction>
</comment>
<dbReference type="Proteomes" id="UP000784286">
    <property type="component" value="Unassembled WGS sequence"/>
</dbReference>
<dbReference type="Pfam" id="PF13361">
    <property type="entry name" value="UvrD_C"/>
    <property type="match status" value="1"/>
</dbReference>
<evidence type="ECO:0000256" key="10">
    <source>
        <dbReference type="ARBA" id="ARBA00034923"/>
    </source>
</evidence>
<dbReference type="InterPro" id="IPR014017">
    <property type="entry name" value="DNA_helicase_UvrD-like_C"/>
</dbReference>
<dbReference type="SUPFAM" id="SSF52540">
    <property type="entry name" value="P-loop containing nucleoside triphosphate hydrolases"/>
    <property type="match status" value="1"/>
</dbReference>
<dbReference type="Gene3D" id="1.10.486.10">
    <property type="entry name" value="PCRA, domain 4"/>
    <property type="match status" value="1"/>
</dbReference>
<accession>A0A948TR56</accession>
<dbReference type="GO" id="GO:0005524">
    <property type="term" value="F:ATP binding"/>
    <property type="evidence" value="ECO:0007669"/>
    <property type="project" value="UniProtKB-UniRule"/>
</dbReference>
<evidence type="ECO:0000256" key="11">
    <source>
        <dbReference type="ARBA" id="ARBA00048988"/>
    </source>
</evidence>
<dbReference type="PROSITE" id="PS51217">
    <property type="entry name" value="UVRD_HELICASE_CTER"/>
    <property type="match status" value="1"/>
</dbReference>
<keyword evidence="2 12" id="KW-0547">Nucleotide-binding</keyword>
<evidence type="ECO:0000256" key="5">
    <source>
        <dbReference type="ARBA" id="ARBA00022840"/>
    </source>
</evidence>
<dbReference type="Pfam" id="PF00580">
    <property type="entry name" value="UvrD-helicase"/>
    <property type="match status" value="1"/>
</dbReference>
<proteinExistence type="inferred from homology"/>
<feature type="domain" description="UvrD-like helicase ATP-binding" evidence="13">
    <location>
        <begin position="8"/>
        <end position="293"/>
    </location>
</feature>
<evidence type="ECO:0000256" key="12">
    <source>
        <dbReference type="PROSITE-ProRule" id="PRU00560"/>
    </source>
</evidence>
<evidence type="ECO:0000313" key="15">
    <source>
        <dbReference type="EMBL" id="MBU3857320.1"/>
    </source>
</evidence>
<keyword evidence="7" id="KW-0413">Isomerase</keyword>
<keyword evidence="6" id="KW-0238">DNA-binding</keyword>
<keyword evidence="5 12" id="KW-0067">ATP-binding</keyword>
<dbReference type="FunFam" id="1.10.10.160:FF:000001">
    <property type="entry name" value="ATP-dependent DNA helicase"/>
    <property type="match status" value="1"/>
</dbReference>
<evidence type="ECO:0000256" key="3">
    <source>
        <dbReference type="ARBA" id="ARBA00022801"/>
    </source>
</evidence>
<feature type="binding site" evidence="12">
    <location>
        <begin position="29"/>
        <end position="36"/>
    </location>
    <ligand>
        <name>ATP</name>
        <dbReference type="ChEBI" id="CHEBI:30616"/>
    </ligand>
</feature>
<evidence type="ECO:0000256" key="9">
    <source>
        <dbReference type="ARBA" id="ARBA00034808"/>
    </source>
</evidence>
<dbReference type="PANTHER" id="PTHR11070">
    <property type="entry name" value="UVRD / RECB / PCRA DNA HELICASE FAMILY MEMBER"/>
    <property type="match status" value="1"/>
</dbReference>
<dbReference type="GO" id="GO:0000725">
    <property type="term" value="P:recombinational repair"/>
    <property type="evidence" value="ECO:0007669"/>
    <property type="project" value="TreeGrafter"/>
</dbReference>
<evidence type="ECO:0000256" key="7">
    <source>
        <dbReference type="ARBA" id="ARBA00023235"/>
    </source>
</evidence>
<evidence type="ECO:0000313" key="16">
    <source>
        <dbReference type="Proteomes" id="UP000784286"/>
    </source>
</evidence>
<dbReference type="InterPro" id="IPR014016">
    <property type="entry name" value="UvrD-like_ATP-bd"/>
</dbReference>
<dbReference type="PANTHER" id="PTHR11070:SF2">
    <property type="entry name" value="ATP-DEPENDENT DNA HELICASE SRS2"/>
    <property type="match status" value="1"/>
</dbReference>
<reference evidence="15" key="2">
    <citation type="submission" date="2021-04" db="EMBL/GenBank/DDBJ databases">
        <authorList>
            <person name="Gilroy R."/>
        </authorList>
    </citation>
    <scope>NUCLEOTIDE SEQUENCE</scope>
    <source>
        <strain evidence="15">8470</strain>
    </source>
</reference>
<dbReference type="Gene3D" id="3.40.50.300">
    <property type="entry name" value="P-loop containing nucleotide triphosphate hydrolases"/>
    <property type="match status" value="2"/>
</dbReference>
<dbReference type="Gene3D" id="1.10.10.160">
    <property type="match status" value="1"/>
</dbReference>
<dbReference type="GO" id="GO:0016787">
    <property type="term" value="F:hydrolase activity"/>
    <property type="evidence" value="ECO:0007669"/>
    <property type="project" value="UniProtKB-UniRule"/>
</dbReference>
<dbReference type="PROSITE" id="PS51198">
    <property type="entry name" value="UVRD_HELICASE_ATP_BIND"/>
    <property type="match status" value="1"/>
</dbReference>
<gene>
    <name evidence="15" type="ORF">H9928_12465</name>
</gene>
<keyword evidence="4 12" id="KW-0347">Helicase</keyword>
<evidence type="ECO:0000259" key="13">
    <source>
        <dbReference type="PROSITE" id="PS51198"/>
    </source>
</evidence>
<protein>
    <recommendedName>
        <fullName evidence="9">DNA 3'-5' helicase</fullName>
        <ecNumber evidence="9">5.6.2.4</ecNumber>
    </recommendedName>
    <alternativeName>
        <fullName evidence="10">DNA 3'-5' helicase II</fullName>
    </alternativeName>
</protein>
<dbReference type="AlphaFoldDB" id="A0A948TR56"/>
<evidence type="ECO:0000256" key="1">
    <source>
        <dbReference type="ARBA" id="ARBA00009922"/>
    </source>
</evidence>
<comment type="catalytic activity">
    <reaction evidence="11">
        <text>ATP + H2O = ADP + phosphate + H(+)</text>
        <dbReference type="Rhea" id="RHEA:13065"/>
        <dbReference type="ChEBI" id="CHEBI:15377"/>
        <dbReference type="ChEBI" id="CHEBI:15378"/>
        <dbReference type="ChEBI" id="CHEBI:30616"/>
        <dbReference type="ChEBI" id="CHEBI:43474"/>
        <dbReference type="ChEBI" id="CHEBI:456216"/>
        <dbReference type="EC" id="5.6.2.4"/>
    </reaction>
</comment>
<dbReference type="GO" id="GO:0033202">
    <property type="term" value="C:DNA helicase complex"/>
    <property type="evidence" value="ECO:0007669"/>
    <property type="project" value="TreeGrafter"/>
</dbReference>
<organism evidence="15 16">
    <name type="scientific">Candidatus Phocaeicola excrementipullorum</name>
    <dbReference type="NCBI Taxonomy" id="2838731"/>
    <lineage>
        <taxon>Bacteria</taxon>
        <taxon>Pseudomonadati</taxon>
        <taxon>Bacteroidota</taxon>
        <taxon>Bacteroidia</taxon>
        <taxon>Bacteroidales</taxon>
        <taxon>Bacteroidaceae</taxon>
        <taxon>Phocaeicola</taxon>
    </lineage>
</organism>
<dbReference type="EC" id="5.6.2.4" evidence="9"/>
<comment type="similarity">
    <text evidence="1">Belongs to the helicase family. UvrD subfamily.</text>
</comment>
<dbReference type="InterPro" id="IPR000212">
    <property type="entry name" value="DNA_helicase_UvrD/REP"/>
</dbReference>
<sequence>MAESSYLDELNESQRKAVLYNDGPMLVIAGAGSGKTRVLTYKIAYLLDHGYEPWSVLALTFTNKAAREMKERIARQVGIDRARYLWMGTFHSIFSRILRMEAEKIGFTSSFTIYDSADSKSLIKAIVKELQLDDKVYKPGMIQSRISNAKNHLVSPQAYAASAEMREADKAAKIPLAGDIYLRYCERCRQGNAMDFDDLLVYTYRLFREHPDVCKGYAAKFRYVLVDEYQDTNYAQHCIVLQLTQEHRRICVVGDDAQSIYSFRGANIDNILNFTRQYKDALLFKLEQNYRSTQTIVKAANSLIEKNRQQIQKNVFSENDKGEPIPVSCAYSDVEEGEIVANKIVELHRRGGYDYHDCAVLYRTNAQSRIFEEALRRKGILYQVYGGLSFYQRKEIKDVIAYFRLAVNPNDEEAFKRVINYPARGIGDTTLNKLVDAATKQHVSLWEVLNEPLAYGLSLNKGTAAKLQAFRDLIAGFVSGAPEKDAYTLGQDIVRRSGIINDIYQDRTPENLSRQENIEELISGIHDFCSDREEEGDSHILLADYLSEVSLLTDQDGEKDDNVSKVTLMTIHSAKGLEFPNVFVVGMEEGLFPGISADNPQSLEEERRLFYVAITRAESHCYLSYAKSRFRYGKMEFGNPSRFLRDIDTKFLCLPAGEQLARQVEIGAGRFRKEIAGGFRRPEVRSYDTGGPSMFDGGEMPQEPHRFVAPRKLRKIDSSSVPASSSVGQMSGDSLEGKHIEHERFGRGVVEKVEGAGDNRKATVRFENAGVKQLLLKFARFKVCE</sequence>
<comment type="caution">
    <text evidence="15">The sequence shown here is derived from an EMBL/GenBank/DDBJ whole genome shotgun (WGS) entry which is preliminary data.</text>
</comment>
<keyword evidence="3 12" id="KW-0378">Hydrolase</keyword>
<evidence type="ECO:0000256" key="6">
    <source>
        <dbReference type="ARBA" id="ARBA00023125"/>
    </source>
</evidence>
<dbReference type="InterPro" id="IPR013986">
    <property type="entry name" value="DExx_box_DNA_helicase_dom_sf"/>
</dbReference>
<evidence type="ECO:0000256" key="2">
    <source>
        <dbReference type="ARBA" id="ARBA00022741"/>
    </source>
</evidence>